<dbReference type="EC" id="2.4.-.-" evidence="4"/>
<evidence type="ECO:0000259" key="3">
    <source>
        <dbReference type="Pfam" id="PF13439"/>
    </source>
</evidence>
<organism evidence="4">
    <name type="scientific">Thermohahella caldifontis</name>
    <dbReference type="NCBI Taxonomy" id="3142973"/>
    <lineage>
        <taxon>Bacteria</taxon>
        <taxon>Pseudomonadati</taxon>
        <taxon>Pseudomonadota</taxon>
        <taxon>Gammaproteobacteria</taxon>
        <taxon>Oceanospirillales</taxon>
        <taxon>Hahellaceae</taxon>
        <taxon>Thermohahella</taxon>
    </lineage>
</organism>
<sequence length="375" mass="42420">MNVLLTARWPAGGIRTYFRYVYGRDDFSDIRLTLVAPDFDLSEFLANKLPEGRIRFIPCDNTNQALFRAAREQLRQERWDLIHSHGFSAGILTEWARLGYRNIPHLMTAHDVFLESQFAGWKGRLKKLMSGISFARMDAIHTVTEDAGRNFSEFFPRIPQDRIVPILHGVDTGYFASGTPWDVRSKLGNVLPSNPVVGFFGRFMAQKGFRVLVRAVELMNRERPEDQKVHVLTWGWGGFVREDYAWIHEQGLERYFHQMPHTDDMPSAIASMDAVAMPSRWEACGLLAMEVLAAGVPIVGTNCIGLREVLDGTPATQVPVGDADALAAALDQALTPEAKARFRDWQAEAVRRFDVTRPARELAELYRRMTGRSPA</sequence>
<evidence type="ECO:0000313" key="4">
    <source>
        <dbReference type="EMBL" id="XDT72997.1"/>
    </source>
</evidence>
<dbReference type="CDD" id="cd03801">
    <property type="entry name" value="GT4_PimA-like"/>
    <property type="match status" value="1"/>
</dbReference>
<proteinExistence type="predicted"/>
<dbReference type="Pfam" id="PF13439">
    <property type="entry name" value="Glyco_transf_4"/>
    <property type="match status" value="1"/>
</dbReference>
<dbReference type="GO" id="GO:0016757">
    <property type="term" value="F:glycosyltransferase activity"/>
    <property type="evidence" value="ECO:0007669"/>
    <property type="project" value="UniProtKB-KW"/>
</dbReference>
<reference evidence="4" key="1">
    <citation type="submission" date="2024-05" db="EMBL/GenBank/DDBJ databases">
        <title>Genome sequencing of novel strain.</title>
        <authorList>
            <person name="Ganbat D."/>
            <person name="Ganbat S."/>
            <person name="Lee S.-J."/>
        </authorList>
    </citation>
    <scope>NUCLEOTIDE SEQUENCE</scope>
    <source>
        <strain evidence="4">SMD15-11</strain>
    </source>
</reference>
<dbReference type="SUPFAM" id="SSF53756">
    <property type="entry name" value="UDP-Glycosyltransferase/glycogen phosphorylase"/>
    <property type="match status" value="1"/>
</dbReference>
<keyword evidence="1 4" id="KW-0328">Glycosyltransferase</keyword>
<dbReference type="Pfam" id="PF13692">
    <property type="entry name" value="Glyco_trans_1_4"/>
    <property type="match status" value="1"/>
</dbReference>
<dbReference type="PANTHER" id="PTHR12526">
    <property type="entry name" value="GLYCOSYLTRANSFERASE"/>
    <property type="match status" value="1"/>
</dbReference>
<feature type="domain" description="Glycosyltransferase subfamily 4-like N-terminal" evidence="3">
    <location>
        <begin position="12"/>
        <end position="172"/>
    </location>
</feature>
<protein>
    <submittedName>
        <fullName evidence="4">Glycosyltransferase family 4 protein</fullName>
        <ecNumber evidence="4">2.4.-.-</ecNumber>
    </submittedName>
</protein>
<evidence type="ECO:0000256" key="1">
    <source>
        <dbReference type="ARBA" id="ARBA00022676"/>
    </source>
</evidence>
<dbReference type="AlphaFoldDB" id="A0AB39UXF4"/>
<dbReference type="EMBL" id="CP154858">
    <property type="protein sequence ID" value="XDT72997.1"/>
    <property type="molecule type" value="Genomic_DNA"/>
</dbReference>
<name>A0AB39UXF4_9GAMM</name>
<evidence type="ECO:0000256" key="2">
    <source>
        <dbReference type="ARBA" id="ARBA00022679"/>
    </source>
</evidence>
<keyword evidence="2 4" id="KW-0808">Transferase</keyword>
<dbReference type="InterPro" id="IPR028098">
    <property type="entry name" value="Glyco_trans_4-like_N"/>
</dbReference>
<dbReference type="Gene3D" id="3.40.50.2000">
    <property type="entry name" value="Glycogen Phosphorylase B"/>
    <property type="match status" value="2"/>
</dbReference>
<dbReference type="PANTHER" id="PTHR12526:SF510">
    <property type="entry name" value="D-INOSITOL 3-PHOSPHATE GLYCOSYLTRANSFERASE"/>
    <property type="match status" value="1"/>
</dbReference>
<accession>A0AB39UXF4</accession>
<dbReference type="KEGG" id="tcd:AAIA72_03145"/>
<gene>
    <name evidence="4" type="ORF">AAIA72_03145</name>
</gene>
<dbReference type="RefSeq" id="WP_369601998.1">
    <property type="nucleotide sequence ID" value="NZ_CP154858.1"/>
</dbReference>